<dbReference type="GO" id="GO:0005615">
    <property type="term" value="C:extracellular space"/>
    <property type="evidence" value="ECO:0007669"/>
    <property type="project" value="TreeGrafter"/>
</dbReference>
<feature type="domain" description="TGF-beta family profile" evidence="6">
    <location>
        <begin position="243"/>
        <end position="366"/>
    </location>
</feature>
<keyword evidence="4" id="KW-0339">Growth factor</keyword>
<keyword evidence="3" id="KW-0964">Secreted</keyword>
<dbReference type="PANTHER" id="PTHR11848">
    <property type="entry name" value="TGF-BETA FAMILY"/>
    <property type="match status" value="1"/>
</dbReference>
<evidence type="ECO:0000256" key="2">
    <source>
        <dbReference type="ARBA" id="ARBA00006656"/>
    </source>
</evidence>
<dbReference type="Gene3D" id="2.60.120.970">
    <property type="match status" value="1"/>
</dbReference>
<dbReference type="CDD" id="cd13756">
    <property type="entry name" value="TGF_beta_BMPs_GDFs"/>
    <property type="match status" value="1"/>
</dbReference>
<protein>
    <submittedName>
        <fullName evidence="7">TGF-beta ligand</fullName>
    </submittedName>
</protein>
<evidence type="ECO:0000259" key="6">
    <source>
        <dbReference type="PROSITE" id="PS51362"/>
    </source>
</evidence>
<dbReference type="HOGENOM" id="CLU_020515_1_1_1"/>
<accession>G5CTK8</accession>
<sequence length="366" mass="42166">MSNLLRSCRTMLCSFIFFIYNLSHHSCSSDNEVSAPDYLMELYHKFNQGIGQVEEEEENANKIFTFYRSGVTEWEDFYLPQRSRLDFNISAFNKEDKILASNLRVFVDDISEIRPLPKDWPVTALTLKTTCKTRVYQRETNQLLVQGRIWRHTKQLKQSDTGQWIKIKVSSIGRTLNNLSQYRHFYNFVVRCSISTTLSPGYHDKYGGRTPILSISRSREPTLVVYTVNNSTQPFKEVMRSNQVSRAAVRDEDEGVSASRGFQHRCTMMEFYVNFTKLGWGSKIIHPQIEKINQCAGQCPYPMSHAIDHTTNALFRGAWSKQFPGSVARPCCVPAEYKPATLMLMQGPVTILKIFDDLIITKCKCL</sequence>
<proteinExistence type="evidence at transcript level"/>
<evidence type="ECO:0000256" key="3">
    <source>
        <dbReference type="ARBA" id="ARBA00022525"/>
    </source>
</evidence>
<dbReference type="InterPro" id="IPR001839">
    <property type="entry name" value="TGF-b_C"/>
</dbReference>
<dbReference type="Gene3D" id="2.10.90.10">
    <property type="entry name" value="Cystine-knot cytokines"/>
    <property type="match status" value="1"/>
</dbReference>
<evidence type="ECO:0000256" key="4">
    <source>
        <dbReference type="RuleBase" id="RU000354"/>
    </source>
</evidence>
<dbReference type="Pfam" id="PF00019">
    <property type="entry name" value="TGF_beta"/>
    <property type="match status" value="1"/>
</dbReference>
<dbReference type="GO" id="GO:0005125">
    <property type="term" value="F:cytokine activity"/>
    <property type="evidence" value="ECO:0007669"/>
    <property type="project" value="TreeGrafter"/>
</dbReference>
<comment type="similarity">
    <text evidence="2 4">Belongs to the TGF-beta family.</text>
</comment>
<dbReference type="AlphaFoldDB" id="G5CTK8"/>
<dbReference type="InterPro" id="IPR029034">
    <property type="entry name" value="Cystine-knot_cytokine"/>
</dbReference>
<comment type="subcellular location">
    <subcellularLocation>
        <location evidence="1">Secreted</location>
    </subcellularLocation>
</comment>
<feature type="chain" id="PRO_5003475486" evidence="5">
    <location>
        <begin position="29"/>
        <end position="366"/>
    </location>
</feature>
<name>G5CTK8_MNELE</name>
<dbReference type="PANTHER" id="PTHR11848:SF302">
    <property type="entry name" value="TGF-BETA FAMILY PROFILE DOMAIN-CONTAINING PROTEIN"/>
    <property type="match status" value="1"/>
</dbReference>
<organism evidence="7">
    <name type="scientific">Mnemiopsis leidyi</name>
    <name type="common">Sea walnut</name>
    <name type="synonym">Warty comb jellyfish</name>
    <dbReference type="NCBI Taxonomy" id="27923"/>
    <lineage>
        <taxon>Eukaryota</taxon>
        <taxon>Metazoa</taxon>
        <taxon>Ctenophora</taxon>
        <taxon>Tentaculata</taxon>
        <taxon>Lobata</taxon>
        <taxon>Bolinopsidae</taxon>
        <taxon>Mnemiopsis</taxon>
    </lineage>
</organism>
<dbReference type="SMART" id="SM00204">
    <property type="entry name" value="TGFB"/>
    <property type="match status" value="1"/>
</dbReference>
<evidence type="ECO:0000313" key="7">
    <source>
        <dbReference type="EMBL" id="AEP16385.1"/>
    </source>
</evidence>
<dbReference type="PROSITE" id="PS51362">
    <property type="entry name" value="TGF_BETA_2"/>
    <property type="match status" value="1"/>
</dbReference>
<dbReference type="InterPro" id="IPR015615">
    <property type="entry name" value="TGF-beta-rel"/>
</dbReference>
<reference evidence="7" key="1">
    <citation type="journal article" date="2011" name="PLoS ONE">
        <title>Evolution of the TGF-beta Signaling Pathway and Its Potential Role in the Ctenophore, Mnemiopsis leidyi.</title>
        <authorList>
            <person name="Pang K."/>
            <person name="Ryan J.F."/>
            <person name="Baxevanis A.D."/>
            <person name="Martindale M.Q."/>
        </authorList>
    </citation>
    <scope>NUCLEOTIDE SEQUENCE</scope>
</reference>
<gene>
    <name evidence="7" type="primary">Tgf2</name>
</gene>
<evidence type="ECO:0000256" key="1">
    <source>
        <dbReference type="ARBA" id="ARBA00004613"/>
    </source>
</evidence>
<dbReference type="EMBL" id="JN380183">
    <property type="protein sequence ID" value="AEP16385.1"/>
    <property type="molecule type" value="mRNA"/>
</dbReference>
<dbReference type="GO" id="GO:0008083">
    <property type="term" value="F:growth factor activity"/>
    <property type="evidence" value="ECO:0007669"/>
    <property type="project" value="UniProtKB-KW"/>
</dbReference>
<dbReference type="SUPFAM" id="SSF57501">
    <property type="entry name" value="Cystine-knot cytokines"/>
    <property type="match status" value="1"/>
</dbReference>
<keyword evidence="5" id="KW-0732">Signal</keyword>
<evidence type="ECO:0000256" key="5">
    <source>
        <dbReference type="SAM" id="SignalP"/>
    </source>
</evidence>
<feature type="signal peptide" evidence="5">
    <location>
        <begin position="1"/>
        <end position="28"/>
    </location>
</feature>